<keyword evidence="4" id="KW-1185">Reference proteome</keyword>
<evidence type="ECO:0000313" key="3">
    <source>
        <dbReference type="EMBL" id="MCP8900985.1"/>
    </source>
</evidence>
<dbReference type="EMBL" id="JAMFTH010000008">
    <property type="protein sequence ID" value="MCP8900985.1"/>
    <property type="molecule type" value="Genomic_DNA"/>
</dbReference>
<evidence type="ECO:0000256" key="1">
    <source>
        <dbReference type="SAM" id="MobiDB-lite"/>
    </source>
</evidence>
<dbReference type="SUPFAM" id="SSF51445">
    <property type="entry name" value="(Trans)glycosidases"/>
    <property type="match status" value="1"/>
</dbReference>
<feature type="signal peptide" evidence="2">
    <location>
        <begin position="1"/>
        <end position="19"/>
    </location>
</feature>
<organism evidence="3 4">
    <name type="scientific">Gilvimarinus xylanilyticus</name>
    <dbReference type="NCBI Taxonomy" id="2944139"/>
    <lineage>
        <taxon>Bacteria</taxon>
        <taxon>Pseudomonadati</taxon>
        <taxon>Pseudomonadota</taxon>
        <taxon>Gammaproteobacteria</taxon>
        <taxon>Cellvibrionales</taxon>
        <taxon>Cellvibrionaceae</taxon>
        <taxon>Gilvimarinus</taxon>
    </lineage>
</organism>
<accession>A0A9X2HZN4</accession>
<dbReference type="RefSeq" id="WP_253969269.1">
    <property type="nucleotide sequence ID" value="NZ_JAMFTH010000008.1"/>
</dbReference>
<keyword evidence="2" id="KW-0732">Signal</keyword>
<sequence length="881" mass="95029">MKMKLLPWVLMTGALTLTACGGDDGLLGEDNDIDMMYPEAGVEDPTDRPRPPENEPTMTTSDNFLLDVTGSPVQLRGATLEYAQDPAQMIQAIEPLAATGANAVRLMIDSSVTSDQLDGVLTQVAENNMVAVVSLTDDGSALHCQEDPGALVDAVNTLWLDQWIAVLAQDRYQGRVIINIADGWGPMGIFNPSSLGYQEYVDTYKALIRRFREAGFKLPLMIDGANCGQDFNAFLLGRGGELLAADSESNLIFSAAAGGQRWDSADKIVSANTLLAQEDVPFLMSAFAGSETGDFPIDHSEVMAQATGDVAFVVDTPWSSGEDGVGYLNAFGEALDLTGGAASLDVYMDRRYLEFMRVAPGSSNYAPNGTTGISMYLQDSDGNRLRLGTSVARELRENTWNKLRFDVPAEIDPADLMDGATAFDQSSVTHVGVEIMANGKADTAEGEIKFDNMNLFPGVPPMYTAEFNTDGDTEQWMATNSELSVAGGSLQALPTGNQVDFSMAAWNGDAIGQIDFSKTLNVTVRMFLSEEYASDIPNMWMQGFGQFGEGWSWNAVPVAAAPLVAGQWSEVKYTMNFNETVQPPSDIDIAQAFGLQVGGISTPKSDPIMIDSIVIEDPSARPTKIVTDTQYKATFSNGTEGFVNAGWDGGQVELANVDDALVATVPAGDTGAVNKADVNSVREINFGGNLSVKAKILLPESFEGTDFWMQFFFQSGSWQHFAFGPVDMEAITFGEWSEVEFEITDEDYPEDFARTLSPQMFGFQYGDTVAGDIMVDDIEIIGDSVVDDLQPIYEQGFETEGSVDDLTVDFTAGALDAGSMLAAKMTGYHVVPFGWTASTWYDDSALTIAEDVLGEVLTERGEEIVNGENGITATSMPVMFE</sequence>
<dbReference type="Proteomes" id="UP001139319">
    <property type="component" value="Unassembled WGS sequence"/>
</dbReference>
<protein>
    <submittedName>
        <fullName evidence="3">Uncharacterized protein</fullName>
    </submittedName>
</protein>
<evidence type="ECO:0000313" key="4">
    <source>
        <dbReference type="Proteomes" id="UP001139319"/>
    </source>
</evidence>
<evidence type="ECO:0000256" key="2">
    <source>
        <dbReference type="SAM" id="SignalP"/>
    </source>
</evidence>
<feature type="region of interest" description="Disordered" evidence="1">
    <location>
        <begin position="39"/>
        <end position="61"/>
    </location>
</feature>
<dbReference type="Gene3D" id="3.20.20.80">
    <property type="entry name" value="Glycosidases"/>
    <property type="match status" value="1"/>
</dbReference>
<dbReference type="PROSITE" id="PS51257">
    <property type="entry name" value="PROKAR_LIPOPROTEIN"/>
    <property type="match status" value="1"/>
</dbReference>
<dbReference type="AlphaFoldDB" id="A0A9X2HZN4"/>
<dbReference type="InterPro" id="IPR017853">
    <property type="entry name" value="GH"/>
</dbReference>
<reference evidence="3" key="1">
    <citation type="submission" date="2022-05" db="EMBL/GenBank/DDBJ databases">
        <authorList>
            <person name="Sun H.-N."/>
        </authorList>
    </citation>
    <scope>NUCLEOTIDE SEQUENCE</scope>
    <source>
        <strain evidence="3">HB14</strain>
    </source>
</reference>
<reference evidence="3" key="2">
    <citation type="submission" date="2023-01" db="EMBL/GenBank/DDBJ databases">
        <title>Gilvimarinus xylanilyticus HB14 isolated from Caulerpa lentillifera aquaculture base in Hainan, China.</title>
        <authorList>
            <person name="Zhang Y.-J."/>
        </authorList>
    </citation>
    <scope>NUCLEOTIDE SEQUENCE</scope>
    <source>
        <strain evidence="3">HB14</strain>
    </source>
</reference>
<gene>
    <name evidence="3" type="ORF">M6D89_16900</name>
</gene>
<comment type="caution">
    <text evidence="3">The sequence shown here is derived from an EMBL/GenBank/DDBJ whole genome shotgun (WGS) entry which is preliminary data.</text>
</comment>
<proteinExistence type="predicted"/>
<feature type="chain" id="PRO_5040867515" evidence="2">
    <location>
        <begin position="20"/>
        <end position="881"/>
    </location>
</feature>
<name>A0A9X2HZN4_9GAMM</name>